<dbReference type="RefSeq" id="WP_189683142.1">
    <property type="nucleotide sequence ID" value="NZ_BNCJ01000052.1"/>
</dbReference>
<reference evidence="1" key="2">
    <citation type="submission" date="2020-09" db="EMBL/GenBank/DDBJ databases">
        <authorList>
            <person name="Sun Q."/>
            <person name="Kim S."/>
        </authorList>
    </citation>
    <scope>NUCLEOTIDE SEQUENCE</scope>
    <source>
        <strain evidence="1">KCTC 42650</strain>
    </source>
</reference>
<evidence type="ECO:0000313" key="1">
    <source>
        <dbReference type="EMBL" id="GHF76076.1"/>
    </source>
</evidence>
<name>A0A8J3MAB5_9RHOB</name>
<dbReference type="EMBL" id="BNCJ01000052">
    <property type="protein sequence ID" value="GHF76076.1"/>
    <property type="molecule type" value="Genomic_DNA"/>
</dbReference>
<gene>
    <name evidence="1" type="ORF">GCM10017056_53020</name>
</gene>
<accession>A0A8J3MAB5</accession>
<sequence length="198" mass="21832">MQDTQHYELINPIAEIYFEAPNAEVAACVVFLISNGKFGADPIESDGQNVPVFNEGGGLSWFQETFGRGFDVSLQDNLQAISDAILSFGYAGQEDLGQIKYTEEDICLSAYELGIGIAKKHSLMPWCAVVEGDDDGFAALEKRYLEAHKAGEPWPVPVGERMTNFEIEVAKFTIATHFTPIDKAERPLGDLPDLRRVS</sequence>
<comment type="caution">
    <text evidence="1">The sequence shown here is derived from an EMBL/GenBank/DDBJ whole genome shotgun (WGS) entry which is preliminary data.</text>
</comment>
<dbReference type="AlphaFoldDB" id="A0A8J3MAB5"/>
<reference evidence="1" key="1">
    <citation type="journal article" date="2014" name="Int. J. Syst. Evol. Microbiol.">
        <title>Complete genome sequence of Corynebacterium casei LMG S-19264T (=DSM 44701T), isolated from a smear-ripened cheese.</title>
        <authorList>
            <consortium name="US DOE Joint Genome Institute (JGI-PGF)"/>
            <person name="Walter F."/>
            <person name="Albersmeier A."/>
            <person name="Kalinowski J."/>
            <person name="Ruckert C."/>
        </authorList>
    </citation>
    <scope>NUCLEOTIDE SEQUENCE</scope>
    <source>
        <strain evidence="1">KCTC 42650</strain>
    </source>
</reference>
<evidence type="ECO:0000313" key="2">
    <source>
        <dbReference type="Proteomes" id="UP000626220"/>
    </source>
</evidence>
<proteinExistence type="predicted"/>
<keyword evidence="2" id="KW-1185">Reference proteome</keyword>
<organism evidence="1 2">
    <name type="scientific">Seohaeicola zhoushanensis</name>
    <dbReference type="NCBI Taxonomy" id="1569283"/>
    <lineage>
        <taxon>Bacteria</taxon>
        <taxon>Pseudomonadati</taxon>
        <taxon>Pseudomonadota</taxon>
        <taxon>Alphaproteobacteria</taxon>
        <taxon>Rhodobacterales</taxon>
        <taxon>Roseobacteraceae</taxon>
        <taxon>Seohaeicola</taxon>
    </lineage>
</organism>
<dbReference type="Proteomes" id="UP000626220">
    <property type="component" value="Unassembled WGS sequence"/>
</dbReference>
<protein>
    <submittedName>
        <fullName evidence="1">Uncharacterized protein</fullName>
    </submittedName>
</protein>